<reference evidence="1" key="1">
    <citation type="submission" date="2007-07" db="EMBL/GenBank/DDBJ databases">
        <title>PCAP assembly of the Caenorhabditis remanei genome.</title>
        <authorList>
            <consortium name="The Caenorhabditis remanei Sequencing Consortium"/>
            <person name="Wilson R.K."/>
        </authorList>
    </citation>
    <scope>NUCLEOTIDE SEQUENCE [LARGE SCALE GENOMIC DNA]</scope>
    <source>
        <strain evidence="1">PB4641</strain>
    </source>
</reference>
<organism evidence="2">
    <name type="scientific">Caenorhabditis remanei</name>
    <name type="common">Caenorhabditis vulgaris</name>
    <dbReference type="NCBI Taxonomy" id="31234"/>
    <lineage>
        <taxon>Eukaryota</taxon>
        <taxon>Metazoa</taxon>
        <taxon>Ecdysozoa</taxon>
        <taxon>Nematoda</taxon>
        <taxon>Chromadorea</taxon>
        <taxon>Rhabditida</taxon>
        <taxon>Rhabditina</taxon>
        <taxon>Rhabditomorpha</taxon>
        <taxon>Rhabditoidea</taxon>
        <taxon>Rhabditidae</taxon>
        <taxon>Peloderinae</taxon>
        <taxon>Caenorhabditis</taxon>
    </lineage>
</organism>
<accession>E3MLL3</accession>
<keyword evidence="2" id="KW-1185">Reference proteome</keyword>
<sequence>MTGHQQMKTDQQQDTKQTIPLIKYGIVNWFPWNKNTTNSCGTRVLSSPERVVKVVCSANTNSQSLPLVLVLIG</sequence>
<dbReference type="InParanoid" id="E3MLL3"/>
<name>E3MLL3_CAERE</name>
<dbReference type="EMBL" id="DS268455">
    <property type="protein sequence ID" value="EFP04616.1"/>
    <property type="molecule type" value="Genomic_DNA"/>
</dbReference>
<protein>
    <submittedName>
        <fullName evidence="1">Uncharacterized protein</fullName>
    </submittedName>
</protein>
<dbReference type="Proteomes" id="UP000008281">
    <property type="component" value="Unassembled WGS sequence"/>
</dbReference>
<dbReference type="AlphaFoldDB" id="E3MLL3"/>
<dbReference type="HOGENOM" id="CLU_2707189_0_0_1"/>
<proteinExistence type="predicted"/>
<evidence type="ECO:0000313" key="2">
    <source>
        <dbReference type="Proteomes" id="UP000008281"/>
    </source>
</evidence>
<gene>
    <name evidence="1" type="ORF">CRE_31211</name>
</gene>
<evidence type="ECO:0000313" key="1">
    <source>
        <dbReference type="EMBL" id="EFP04616.1"/>
    </source>
</evidence>